<feature type="domain" description="DUF1266" evidence="1">
    <location>
        <begin position="128"/>
        <end position="309"/>
    </location>
</feature>
<dbReference type="InterPro" id="IPR009677">
    <property type="entry name" value="DUF1266"/>
</dbReference>
<dbReference type="OrthoDB" id="787383at2"/>
<keyword evidence="3" id="KW-1185">Reference proteome</keyword>
<accession>A0A1T5KJX1</accession>
<evidence type="ECO:0000313" key="3">
    <source>
        <dbReference type="Proteomes" id="UP000190961"/>
    </source>
</evidence>
<dbReference type="STRING" id="688867.SAMN05660236_2287"/>
<protein>
    <recommendedName>
        <fullName evidence="1">DUF1266 domain-containing protein</fullName>
    </recommendedName>
</protein>
<dbReference type="Pfam" id="PF06889">
    <property type="entry name" value="DUF1266"/>
    <property type="match status" value="1"/>
</dbReference>
<dbReference type="AlphaFoldDB" id="A0A1T5KJX1"/>
<proteinExistence type="predicted"/>
<gene>
    <name evidence="2" type="ORF">SAMN05660236_2287</name>
</gene>
<evidence type="ECO:0000259" key="1">
    <source>
        <dbReference type="Pfam" id="PF06889"/>
    </source>
</evidence>
<dbReference type="EMBL" id="FUZU01000001">
    <property type="protein sequence ID" value="SKC64042.1"/>
    <property type="molecule type" value="Genomic_DNA"/>
</dbReference>
<dbReference type="Proteomes" id="UP000190961">
    <property type="component" value="Unassembled WGS sequence"/>
</dbReference>
<organism evidence="2 3">
    <name type="scientific">Ohtaekwangia koreensis</name>
    <dbReference type="NCBI Taxonomy" id="688867"/>
    <lineage>
        <taxon>Bacteria</taxon>
        <taxon>Pseudomonadati</taxon>
        <taxon>Bacteroidota</taxon>
        <taxon>Cytophagia</taxon>
        <taxon>Cytophagales</taxon>
        <taxon>Fulvivirgaceae</taxon>
        <taxon>Ohtaekwangia</taxon>
    </lineage>
</organism>
<name>A0A1T5KJX1_9BACT</name>
<evidence type="ECO:0000313" key="2">
    <source>
        <dbReference type="EMBL" id="SKC64042.1"/>
    </source>
</evidence>
<reference evidence="2 3" key="1">
    <citation type="submission" date="2017-02" db="EMBL/GenBank/DDBJ databases">
        <authorList>
            <person name="Peterson S.W."/>
        </authorList>
    </citation>
    <scope>NUCLEOTIDE SEQUENCE [LARGE SCALE GENOMIC DNA]</scope>
    <source>
        <strain evidence="2 3">DSM 25262</strain>
    </source>
</reference>
<dbReference type="RefSeq" id="WP_079686747.1">
    <property type="nucleotide sequence ID" value="NZ_FUZU01000001.1"/>
</dbReference>
<sequence length="310" mass="35218">MAEEQEEPINPMMEEMKKHWAAMGIDPNQMLSYMNNAMGMQQNIQGQVNQPMGSNPFLQNLMGMAGGQAPAGDMLNMFDNSPEVKEDSDLAPAELKAVLCGSNISYAYTQYLNTLSTYRPVEDILEGLEDAWSISSREDLLGTLHWLDKNGHKAYFDIIWTKLSTLPKAEWRAGIKSLELQAMADTNIEPERLMTYATHILEGYPGLLSHGVFAKAKTPDVTAWDLTRAINLCRFGFDVEYLTRDEALQKIQEFAQKLYSTYDSWRSLSEGYVTGFAMWRGEGDDLDERIQQHSVLLQHPKSLWTKISWK</sequence>